<gene>
    <name evidence="1" type="ORF">RUM44_008381</name>
</gene>
<accession>A0ABR1B834</accession>
<keyword evidence="2" id="KW-1185">Reference proteome</keyword>
<dbReference type="Proteomes" id="UP001359485">
    <property type="component" value="Unassembled WGS sequence"/>
</dbReference>
<organism evidence="1 2">
    <name type="scientific">Polyplax serrata</name>
    <name type="common">Common mouse louse</name>
    <dbReference type="NCBI Taxonomy" id="468196"/>
    <lineage>
        <taxon>Eukaryota</taxon>
        <taxon>Metazoa</taxon>
        <taxon>Ecdysozoa</taxon>
        <taxon>Arthropoda</taxon>
        <taxon>Hexapoda</taxon>
        <taxon>Insecta</taxon>
        <taxon>Pterygota</taxon>
        <taxon>Neoptera</taxon>
        <taxon>Paraneoptera</taxon>
        <taxon>Psocodea</taxon>
        <taxon>Troctomorpha</taxon>
        <taxon>Phthiraptera</taxon>
        <taxon>Anoplura</taxon>
        <taxon>Polyplacidae</taxon>
        <taxon>Polyplax</taxon>
    </lineage>
</organism>
<name>A0ABR1B834_POLSC</name>
<sequence length="308" mass="34377">MVPTAVFTLHSWNSTENGSSIENEEWLAFLQRNMEELMAGQLDCLKNTNLVSVVIAPLRNYSASPKVLEYVANMLALPFVVTGPSEKEVENIEEVYLEAKVLPNLIYASKIIARNKNCTSRSTTPSAFGEGDMQYQSVSELSSDELQALEAICLLICYLVHCNEDFLIQFCDAVAILNAVTLLQQFLLLGRRKLRVVTDYLAIFNLILQQLPENADLVEQIILGTSTGDNPVDLSILLTHPSSVVRFRTCELIRQLTSVKQNTQLTTLSPKLEQNLNLLLSDSSNSVHMAAEEVLQHLKKLTIPKHSE</sequence>
<evidence type="ECO:0000313" key="2">
    <source>
        <dbReference type="Proteomes" id="UP001359485"/>
    </source>
</evidence>
<dbReference type="EMBL" id="JAWJWF010000002">
    <property type="protein sequence ID" value="KAK6637958.1"/>
    <property type="molecule type" value="Genomic_DNA"/>
</dbReference>
<dbReference type="InterPro" id="IPR016024">
    <property type="entry name" value="ARM-type_fold"/>
</dbReference>
<reference evidence="1 2" key="1">
    <citation type="submission" date="2023-09" db="EMBL/GenBank/DDBJ databases">
        <title>Genomes of two closely related lineages of the louse Polyplax serrata with different host specificities.</title>
        <authorList>
            <person name="Martinu J."/>
            <person name="Tarabai H."/>
            <person name="Stefka J."/>
            <person name="Hypsa V."/>
        </authorList>
    </citation>
    <scope>NUCLEOTIDE SEQUENCE [LARGE SCALE GENOMIC DNA]</scope>
    <source>
        <strain evidence="1">98ZLc_SE</strain>
    </source>
</reference>
<comment type="caution">
    <text evidence="1">The sequence shown here is derived from an EMBL/GenBank/DDBJ whole genome shotgun (WGS) entry which is preliminary data.</text>
</comment>
<evidence type="ECO:0000313" key="1">
    <source>
        <dbReference type="EMBL" id="KAK6637958.1"/>
    </source>
</evidence>
<proteinExistence type="predicted"/>
<dbReference type="SUPFAM" id="SSF48371">
    <property type="entry name" value="ARM repeat"/>
    <property type="match status" value="1"/>
</dbReference>
<protein>
    <submittedName>
        <fullName evidence="1">Uncharacterized protein</fullName>
    </submittedName>
</protein>